<evidence type="ECO:0000256" key="3">
    <source>
        <dbReference type="PROSITE-ProRule" id="PRU00221"/>
    </source>
</evidence>
<dbReference type="RefSeq" id="XP_026607024.1">
    <property type="nucleotide sequence ID" value="XM_026743861.1"/>
</dbReference>
<comment type="caution">
    <text evidence="5">The sequence shown here is derived from an EMBL/GenBank/DDBJ whole genome shotgun (WGS) entry which is preliminary data.</text>
</comment>
<dbReference type="Pfam" id="PF00400">
    <property type="entry name" value="WD40"/>
    <property type="match status" value="3"/>
</dbReference>
<dbReference type="InterPro" id="IPR001680">
    <property type="entry name" value="WD40_rpt"/>
</dbReference>
<dbReference type="OrthoDB" id="25131at2759"/>
<keyword evidence="2" id="KW-0677">Repeat</keyword>
<dbReference type="PANTHER" id="PTHR22889">
    <property type="entry name" value="WD REPEAT-CONTAINING PROTEIN 89"/>
    <property type="match status" value="1"/>
</dbReference>
<dbReference type="Gene3D" id="2.130.10.10">
    <property type="entry name" value="YVTN repeat-like/Quinoprotein amine dehydrogenase"/>
    <property type="match status" value="2"/>
</dbReference>
<feature type="region of interest" description="Disordered" evidence="4">
    <location>
        <begin position="359"/>
        <end position="388"/>
    </location>
</feature>
<accession>A0A3D8SUV1</accession>
<keyword evidence="6" id="KW-1185">Reference proteome</keyword>
<dbReference type="GeneID" id="38112215"/>
<protein>
    <recommendedName>
        <fullName evidence="7">WD repeat protein</fullName>
    </recommendedName>
</protein>
<dbReference type="SMART" id="SM00320">
    <property type="entry name" value="WD40"/>
    <property type="match status" value="4"/>
</dbReference>
<evidence type="ECO:0000256" key="4">
    <source>
        <dbReference type="SAM" id="MobiDB-lite"/>
    </source>
</evidence>
<organism evidence="5 6">
    <name type="scientific">Aspergillus mulundensis</name>
    <dbReference type="NCBI Taxonomy" id="1810919"/>
    <lineage>
        <taxon>Eukaryota</taxon>
        <taxon>Fungi</taxon>
        <taxon>Dikarya</taxon>
        <taxon>Ascomycota</taxon>
        <taxon>Pezizomycotina</taxon>
        <taxon>Eurotiomycetes</taxon>
        <taxon>Eurotiomycetidae</taxon>
        <taxon>Eurotiales</taxon>
        <taxon>Aspergillaceae</taxon>
        <taxon>Aspergillus</taxon>
        <taxon>Aspergillus subgen. Nidulantes</taxon>
    </lineage>
</organism>
<dbReference type="SUPFAM" id="SSF50978">
    <property type="entry name" value="WD40 repeat-like"/>
    <property type="match status" value="1"/>
</dbReference>
<evidence type="ECO:0000313" key="5">
    <source>
        <dbReference type="EMBL" id="RDW90070.1"/>
    </source>
</evidence>
<evidence type="ECO:0000313" key="6">
    <source>
        <dbReference type="Proteomes" id="UP000256690"/>
    </source>
</evidence>
<proteinExistence type="predicted"/>
<feature type="repeat" description="WD" evidence="3">
    <location>
        <begin position="178"/>
        <end position="211"/>
    </location>
</feature>
<reference evidence="5 6" key="1">
    <citation type="journal article" date="2018" name="IMA Fungus">
        <title>IMA Genome-F 9: Draft genome sequence of Annulohypoxylon stygium, Aspergillus mulundensis, Berkeleyomyces basicola (syn. Thielaviopsis basicola), Ceratocystis smalleyi, two Cercospora beticola strains, Coleophoma cylindrospora, Fusarium fracticaudum, Phialophora cf. hyalina, and Morchella septimelata.</title>
        <authorList>
            <person name="Wingfield B.D."/>
            <person name="Bills G.F."/>
            <person name="Dong Y."/>
            <person name="Huang W."/>
            <person name="Nel W.J."/>
            <person name="Swalarsk-Parry B.S."/>
            <person name="Vaghefi N."/>
            <person name="Wilken P.M."/>
            <person name="An Z."/>
            <person name="de Beer Z.W."/>
            <person name="De Vos L."/>
            <person name="Chen L."/>
            <person name="Duong T.A."/>
            <person name="Gao Y."/>
            <person name="Hammerbacher A."/>
            <person name="Kikkert J.R."/>
            <person name="Li Y."/>
            <person name="Li H."/>
            <person name="Li K."/>
            <person name="Li Q."/>
            <person name="Liu X."/>
            <person name="Ma X."/>
            <person name="Naidoo K."/>
            <person name="Pethybridge S.J."/>
            <person name="Sun J."/>
            <person name="Steenkamp E.T."/>
            <person name="van der Nest M.A."/>
            <person name="van Wyk S."/>
            <person name="Wingfield M.J."/>
            <person name="Xiong C."/>
            <person name="Yue Q."/>
            <person name="Zhang X."/>
        </authorList>
    </citation>
    <scope>NUCLEOTIDE SEQUENCE [LARGE SCALE GENOMIC DNA]</scope>
    <source>
        <strain evidence="5 6">DSM 5745</strain>
    </source>
</reference>
<dbReference type="PANTHER" id="PTHR22889:SF0">
    <property type="entry name" value="WD REPEAT-CONTAINING PROTEIN 89"/>
    <property type="match status" value="1"/>
</dbReference>
<dbReference type="InterPro" id="IPR015943">
    <property type="entry name" value="WD40/YVTN_repeat-like_dom_sf"/>
</dbReference>
<feature type="repeat" description="WD" evidence="3">
    <location>
        <begin position="56"/>
        <end position="97"/>
    </location>
</feature>
<keyword evidence="1 3" id="KW-0853">WD repeat</keyword>
<dbReference type="PROSITE" id="PS50082">
    <property type="entry name" value="WD_REPEATS_2"/>
    <property type="match status" value="2"/>
</dbReference>
<gene>
    <name evidence="5" type="ORF">DSM5745_01845</name>
</gene>
<evidence type="ECO:0008006" key="7">
    <source>
        <dbReference type="Google" id="ProtNLM"/>
    </source>
</evidence>
<dbReference type="InterPro" id="IPR039328">
    <property type="entry name" value="WDR89"/>
</dbReference>
<sequence length="388" mass="43099">MHLLKQTGHSSLGLPEDSYIYSIVPSSRTEFAAISSDDSLRIFDANRLSHTSLLANNAHDGVTSLQTYDASNQLVVTGGRDGKVKLWDLRNGKNSAVVAVESFVHWGELTSGPEVCLDLRSLCELLTDPATANQAPVLSTATCSETNSLVAGTELHSHQAIVAFWDVRSATQPRLEYVESHNDDVTELQYHPTRHNILLSGSTDGLVNIYNTTITDEDEALVQVINHGSVHHAGFINERTIYALSHDETFAIHPATDPDEEAQEPEPIQFGDIRQPLSCEYIAQLCIGSQGPYIAAGHKIDKRLDLIPLVPTPSWRFDEQSLWRLPGGHGEEVVRSVYVDEQNQSVFTCGEDGFVRTWKPETEQGQDNPVETPRKEKKTKEKARYRPY</sequence>
<dbReference type="InterPro" id="IPR019775">
    <property type="entry name" value="WD40_repeat_CS"/>
</dbReference>
<feature type="compositionally biased region" description="Basic and acidic residues" evidence="4">
    <location>
        <begin position="372"/>
        <end position="388"/>
    </location>
</feature>
<dbReference type="InterPro" id="IPR036322">
    <property type="entry name" value="WD40_repeat_dom_sf"/>
</dbReference>
<evidence type="ECO:0000256" key="2">
    <source>
        <dbReference type="ARBA" id="ARBA00022737"/>
    </source>
</evidence>
<dbReference type="Proteomes" id="UP000256690">
    <property type="component" value="Unassembled WGS sequence"/>
</dbReference>
<dbReference type="PROSITE" id="PS00678">
    <property type="entry name" value="WD_REPEATS_1"/>
    <property type="match status" value="1"/>
</dbReference>
<name>A0A3D8SUV1_9EURO</name>
<dbReference type="PROSITE" id="PS50294">
    <property type="entry name" value="WD_REPEATS_REGION"/>
    <property type="match status" value="2"/>
</dbReference>
<dbReference type="EMBL" id="PVWQ01000002">
    <property type="protein sequence ID" value="RDW90070.1"/>
    <property type="molecule type" value="Genomic_DNA"/>
</dbReference>
<evidence type="ECO:0000256" key="1">
    <source>
        <dbReference type="ARBA" id="ARBA00022574"/>
    </source>
</evidence>
<dbReference type="STRING" id="1810919.A0A3D8SUV1"/>
<dbReference type="AlphaFoldDB" id="A0A3D8SUV1"/>